<name>A0ABU6TUF8_9FABA</name>
<feature type="region of interest" description="Disordered" evidence="1">
    <location>
        <begin position="230"/>
        <end position="314"/>
    </location>
</feature>
<dbReference type="EMBL" id="JASCZI010092263">
    <property type="protein sequence ID" value="MED6152134.1"/>
    <property type="molecule type" value="Genomic_DNA"/>
</dbReference>
<keyword evidence="3" id="KW-1185">Reference proteome</keyword>
<feature type="compositionally biased region" description="Basic and acidic residues" evidence="1">
    <location>
        <begin position="258"/>
        <end position="267"/>
    </location>
</feature>
<evidence type="ECO:0000256" key="1">
    <source>
        <dbReference type="SAM" id="MobiDB-lite"/>
    </source>
</evidence>
<feature type="compositionally biased region" description="Polar residues" evidence="1">
    <location>
        <begin position="276"/>
        <end position="287"/>
    </location>
</feature>
<sequence length="670" mass="77040">MVNGKGNATKHTKPKKDQGHDFRCVPKSIVVIFQNCLNNDPQKKALVDELRFGVFSNLPNYYLKQKVLKQIYNRFDTYDNIHHPRRSRGRSTYDDKITPKELSEEDYDAYKSSRRAFLIYIQKCFLLPTSAPNVTPRALPTLFDLENTRNKNWALHVHNFLLEEIEKAKKNNAKSVSGCCYALMVIYFHETHFGKNNRDAAAQPPWIQYWMGEMLWKRMKQEKTMAAGLIKTTKMHVERQGKSKKKAKKTSSSSSKLEYIESSHDSESGSDETFSLHGSDSEQTMSDSMVRVERRTRSTKDSVSKMQDGHTLAQAETNIVPTTEKVIDEDAPSQSVLEVVPIYPTQEVIDISSSSEDEHEPQPNPIKVVVPKIEEGLVSSPSARLITEVLMSMGQDKGEEPKPDSPPDPSIPSFSLNLDWSTPLGTEEQPPTTLEEEFPLTARTMQVIEGMDEHVSGDRPPGDNDFEKVFKLRRHRILEALRYQFTSMAPKSYIDIQVVTLMCHVLNADEDERFEKLVYCVPPEILQRLFATHNHNWMDKKKRRPHEISSLMNHTEFLAYLDREKLNSYRFPNDFDCAVFVMKLTEMIDPTILAGCCTYNIEQWTEPMLEEFRKKIVAKIILSKEISLRAEAIKEAHNMRLTRPGAALRSPYVQVTMIYLPNSFQYLQTL</sequence>
<gene>
    <name evidence="2" type="ORF">PIB30_089003</name>
</gene>
<feature type="region of interest" description="Disordered" evidence="1">
    <location>
        <begin position="1"/>
        <end position="20"/>
    </location>
</feature>
<feature type="region of interest" description="Disordered" evidence="1">
    <location>
        <begin position="395"/>
        <end position="434"/>
    </location>
</feature>
<reference evidence="2 3" key="1">
    <citation type="journal article" date="2023" name="Plants (Basel)">
        <title>Bridging the Gap: Combining Genomics and Transcriptomics Approaches to Understand Stylosanthes scabra, an Orphan Legume from the Brazilian Caatinga.</title>
        <authorList>
            <person name="Ferreira-Neto J.R.C."/>
            <person name="da Silva M.D."/>
            <person name="Binneck E."/>
            <person name="de Melo N.F."/>
            <person name="da Silva R.H."/>
            <person name="de Melo A.L.T.M."/>
            <person name="Pandolfi V."/>
            <person name="Bustamante F.O."/>
            <person name="Brasileiro-Vidal A.C."/>
            <person name="Benko-Iseppon A.M."/>
        </authorList>
    </citation>
    <scope>NUCLEOTIDE SEQUENCE [LARGE SCALE GENOMIC DNA]</scope>
    <source>
        <tissue evidence="2">Leaves</tissue>
    </source>
</reference>
<dbReference type="PANTHER" id="PTHR34835">
    <property type="entry name" value="OS07G0283600 PROTEIN-RELATED"/>
    <property type="match status" value="1"/>
</dbReference>
<accession>A0ABU6TUF8</accession>
<dbReference type="Proteomes" id="UP001341840">
    <property type="component" value="Unassembled WGS sequence"/>
</dbReference>
<feature type="compositionally biased region" description="Low complexity" evidence="1">
    <location>
        <begin position="422"/>
        <end position="433"/>
    </location>
</feature>
<protein>
    <recommendedName>
        <fullName evidence="4">Ubiquitin-like protease family profile domain-containing protein</fullName>
    </recommendedName>
</protein>
<feature type="compositionally biased region" description="Basic and acidic residues" evidence="1">
    <location>
        <begin position="290"/>
        <end position="303"/>
    </location>
</feature>
<evidence type="ECO:0008006" key="4">
    <source>
        <dbReference type="Google" id="ProtNLM"/>
    </source>
</evidence>
<feature type="compositionally biased region" description="Basic and acidic residues" evidence="1">
    <location>
        <begin position="396"/>
        <end position="405"/>
    </location>
</feature>
<comment type="caution">
    <text evidence="2">The sequence shown here is derived from an EMBL/GenBank/DDBJ whole genome shotgun (WGS) entry which is preliminary data.</text>
</comment>
<evidence type="ECO:0000313" key="3">
    <source>
        <dbReference type="Proteomes" id="UP001341840"/>
    </source>
</evidence>
<organism evidence="2 3">
    <name type="scientific">Stylosanthes scabra</name>
    <dbReference type="NCBI Taxonomy" id="79078"/>
    <lineage>
        <taxon>Eukaryota</taxon>
        <taxon>Viridiplantae</taxon>
        <taxon>Streptophyta</taxon>
        <taxon>Embryophyta</taxon>
        <taxon>Tracheophyta</taxon>
        <taxon>Spermatophyta</taxon>
        <taxon>Magnoliopsida</taxon>
        <taxon>eudicotyledons</taxon>
        <taxon>Gunneridae</taxon>
        <taxon>Pentapetalae</taxon>
        <taxon>rosids</taxon>
        <taxon>fabids</taxon>
        <taxon>Fabales</taxon>
        <taxon>Fabaceae</taxon>
        <taxon>Papilionoideae</taxon>
        <taxon>50 kb inversion clade</taxon>
        <taxon>dalbergioids sensu lato</taxon>
        <taxon>Dalbergieae</taxon>
        <taxon>Pterocarpus clade</taxon>
        <taxon>Stylosanthes</taxon>
    </lineage>
</organism>
<proteinExistence type="predicted"/>
<evidence type="ECO:0000313" key="2">
    <source>
        <dbReference type="EMBL" id="MED6152134.1"/>
    </source>
</evidence>